<dbReference type="EMBL" id="JAZGQO010000018">
    <property type="protein sequence ID" value="KAK6167730.1"/>
    <property type="molecule type" value="Genomic_DNA"/>
</dbReference>
<protein>
    <recommendedName>
        <fullName evidence="1">N-acetyltransferase domain-containing protein</fullName>
    </recommendedName>
</protein>
<accession>A0AAN8IX26</accession>
<feature type="domain" description="N-acetyltransferase" evidence="1">
    <location>
        <begin position="38"/>
        <end position="198"/>
    </location>
</feature>
<gene>
    <name evidence="2" type="ORF">SNE40_021692</name>
</gene>
<evidence type="ECO:0000259" key="1">
    <source>
        <dbReference type="PROSITE" id="PS51186"/>
    </source>
</evidence>
<sequence>MVYIGVGLQTSEKMIIQQAARVPPIVPLITSLPDGREVVVDFMTESQLSATFAMIQEAAKNSNGFGITEFSSEKVFRREIEGGYSFAITRKDSGELIAGFIIAISKFYRGTKVADPFIIVKKSERRKGVGDFCLRTAVNFAADLEFIAMYVDCFSNNKGMTRIIEKHGGFARCGFLPMGGQLSDGTYVGSIIFYKDLRREE</sequence>
<dbReference type="Proteomes" id="UP001347796">
    <property type="component" value="Unassembled WGS sequence"/>
</dbReference>
<dbReference type="PROSITE" id="PS51186">
    <property type="entry name" value="GNAT"/>
    <property type="match status" value="1"/>
</dbReference>
<dbReference type="AlphaFoldDB" id="A0AAN8IX26"/>
<proteinExistence type="predicted"/>
<dbReference type="Pfam" id="PF00583">
    <property type="entry name" value="Acetyltransf_1"/>
    <property type="match status" value="1"/>
</dbReference>
<reference evidence="2 3" key="1">
    <citation type="submission" date="2024-01" db="EMBL/GenBank/DDBJ databases">
        <title>The genome of the rayed Mediterranean limpet Patella caerulea (Linnaeus, 1758).</title>
        <authorList>
            <person name="Anh-Thu Weber A."/>
            <person name="Halstead-Nussloch G."/>
        </authorList>
    </citation>
    <scope>NUCLEOTIDE SEQUENCE [LARGE SCALE GENOMIC DNA]</scope>
    <source>
        <strain evidence="2">AATW-2023a</strain>
        <tissue evidence="2">Whole specimen</tissue>
    </source>
</reference>
<dbReference type="SUPFAM" id="SSF55729">
    <property type="entry name" value="Acyl-CoA N-acyltransferases (Nat)"/>
    <property type="match status" value="1"/>
</dbReference>
<dbReference type="Gene3D" id="3.40.630.30">
    <property type="match status" value="1"/>
</dbReference>
<evidence type="ECO:0000313" key="2">
    <source>
        <dbReference type="EMBL" id="KAK6167730.1"/>
    </source>
</evidence>
<dbReference type="InterPro" id="IPR016181">
    <property type="entry name" value="Acyl_CoA_acyltransferase"/>
</dbReference>
<evidence type="ECO:0000313" key="3">
    <source>
        <dbReference type="Proteomes" id="UP001347796"/>
    </source>
</evidence>
<dbReference type="GO" id="GO:0016747">
    <property type="term" value="F:acyltransferase activity, transferring groups other than amino-acyl groups"/>
    <property type="evidence" value="ECO:0007669"/>
    <property type="project" value="InterPro"/>
</dbReference>
<name>A0AAN8IX26_PATCE</name>
<keyword evidence="3" id="KW-1185">Reference proteome</keyword>
<dbReference type="InterPro" id="IPR000182">
    <property type="entry name" value="GNAT_dom"/>
</dbReference>
<comment type="caution">
    <text evidence="2">The sequence shown here is derived from an EMBL/GenBank/DDBJ whole genome shotgun (WGS) entry which is preliminary data.</text>
</comment>
<organism evidence="2 3">
    <name type="scientific">Patella caerulea</name>
    <name type="common">Rayed Mediterranean limpet</name>
    <dbReference type="NCBI Taxonomy" id="87958"/>
    <lineage>
        <taxon>Eukaryota</taxon>
        <taxon>Metazoa</taxon>
        <taxon>Spiralia</taxon>
        <taxon>Lophotrochozoa</taxon>
        <taxon>Mollusca</taxon>
        <taxon>Gastropoda</taxon>
        <taxon>Patellogastropoda</taxon>
        <taxon>Patelloidea</taxon>
        <taxon>Patellidae</taxon>
        <taxon>Patella</taxon>
    </lineage>
</organism>